<keyword evidence="2" id="KW-0012">Acyltransferase</keyword>
<evidence type="ECO:0000256" key="2">
    <source>
        <dbReference type="ARBA" id="ARBA00023315"/>
    </source>
</evidence>
<dbReference type="InterPro" id="IPR016181">
    <property type="entry name" value="Acyl_CoA_acyltransferase"/>
</dbReference>
<dbReference type="Proteomes" id="UP001501411">
    <property type="component" value="Unassembled WGS sequence"/>
</dbReference>
<dbReference type="InterPro" id="IPR000182">
    <property type="entry name" value="GNAT_dom"/>
</dbReference>
<feature type="domain" description="N-acetyltransferase" evidence="3">
    <location>
        <begin position="9"/>
        <end position="159"/>
    </location>
</feature>
<keyword evidence="1" id="KW-0808">Transferase</keyword>
<comment type="caution">
    <text evidence="4">The sequence shown here is derived from an EMBL/GenBank/DDBJ whole genome shotgun (WGS) entry which is preliminary data.</text>
</comment>
<dbReference type="EMBL" id="BAABIQ010000041">
    <property type="protein sequence ID" value="GAA4800357.1"/>
    <property type="molecule type" value="Genomic_DNA"/>
</dbReference>
<dbReference type="PANTHER" id="PTHR43877:SF2">
    <property type="entry name" value="AMINOALKYLPHOSPHONATE N-ACETYLTRANSFERASE-RELATED"/>
    <property type="match status" value="1"/>
</dbReference>
<evidence type="ECO:0000313" key="5">
    <source>
        <dbReference type="Proteomes" id="UP001501411"/>
    </source>
</evidence>
<dbReference type="SUPFAM" id="SSF55729">
    <property type="entry name" value="Acyl-CoA N-acyltransferases (Nat)"/>
    <property type="match status" value="1"/>
</dbReference>
<keyword evidence="5" id="KW-1185">Reference proteome</keyword>
<protein>
    <recommendedName>
        <fullName evidence="3">N-acetyltransferase domain-containing protein</fullName>
    </recommendedName>
</protein>
<organism evidence="4 5">
    <name type="scientific">Olivibacter ginsenosidimutans</name>
    <dbReference type="NCBI Taxonomy" id="1176537"/>
    <lineage>
        <taxon>Bacteria</taxon>
        <taxon>Pseudomonadati</taxon>
        <taxon>Bacteroidota</taxon>
        <taxon>Sphingobacteriia</taxon>
        <taxon>Sphingobacteriales</taxon>
        <taxon>Sphingobacteriaceae</taxon>
        <taxon>Olivibacter</taxon>
    </lineage>
</organism>
<reference evidence="5" key="1">
    <citation type="journal article" date="2019" name="Int. J. Syst. Evol. Microbiol.">
        <title>The Global Catalogue of Microorganisms (GCM) 10K type strain sequencing project: providing services to taxonomists for standard genome sequencing and annotation.</title>
        <authorList>
            <consortium name="The Broad Institute Genomics Platform"/>
            <consortium name="The Broad Institute Genome Sequencing Center for Infectious Disease"/>
            <person name="Wu L."/>
            <person name="Ma J."/>
        </authorList>
    </citation>
    <scope>NUCLEOTIDE SEQUENCE [LARGE SCALE GENOMIC DNA]</scope>
    <source>
        <strain evidence="5">JCM 18200</strain>
    </source>
</reference>
<dbReference type="Gene3D" id="3.40.630.30">
    <property type="match status" value="1"/>
</dbReference>
<dbReference type="Pfam" id="PF00583">
    <property type="entry name" value="Acetyltransf_1"/>
    <property type="match status" value="1"/>
</dbReference>
<accession>A0ABP9BYD5</accession>
<proteinExistence type="predicted"/>
<gene>
    <name evidence="4" type="ORF">GCM10023231_31410</name>
</gene>
<dbReference type="InterPro" id="IPR050832">
    <property type="entry name" value="Bact_Acetyltransf"/>
</dbReference>
<evidence type="ECO:0000313" key="4">
    <source>
        <dbReference type="EMBL" id="GAA4800357.1"/>
    </source>
</evidence>
<dbReference type="CDD" id="cd04301">
    <property type="entry name" value="NAT_SF"/>
    <property type="match status" value="1"/>
</dbReference>
<name>A0ABP9BYD5_9SPHI</name>
<evidence type="ECO:0000256" key="1">
    <source>
        <dbReference type="ARBA" id="ARBA00022679"/>
    </source>
</evidence>
<dbReference type="PROSITE" id="PS51186">
    <property type="entry name" value="GNAT"/>
    <property type="match status" value="1"/>
</dbReference>
<dbReference type="PANTHER" id="PTHR43877">
    <property type="entry name" value="AMINOALKYLPHOSPHONATE N-ACETYLTRANSFERASE-RELATED-RELATED"/>
    <property type="match status" value="1"/>
</dbReference>
<evidence type="ECO:0000259" key="3">
    <source>
        <dbReference type="PROSITE" id="PS51186"/>
    </source>
</evidence>
<sequence>MRDKTMKHILLRKASLGDLPILEQLLQELVEAERPFDETLKEGVIHYYPIKELIESDDAAVLVLEEEDHIVGCGYAQIKPAKPYLRHQTYAHLGFMFVRPAYRGRGLNQQLIGELKHWAVSKGTKEIRLEVYAENSSAIKAYEKAGFKKLLTTMRCEVQ</sequence>